<gene>
    <name evidence="4" type="ORF">Pcinc_031609</name>
</gene>
<reference evidence="4" key="1">
    <citation type="submission" date="2023-10" db="EMBL/GenBank/DDBJ databases">
        <title>Genome assemblies of two species of porcelain crab, Petrolisthes cinctipes and Petrolisthes manimaculis (Anomura: Porcellanidae).</title>
        <authorList>
            <person name="Angst P."/>
        </authorList>
    </citation>
    <scope>NUCLEOTIDE SEQUENCE</scope>
    <source>
        <strain evidence="4">PB745_01</strain>
        <tissue evidence="4">Gill</tissue>
    </source>
</reference>
<dbReference type="Pfam" id="PF01607">
    <property type="entry name" value="CBM_14"/>
    <property type="match status" value="1"/>
</dbReference>
<evidence type="ECO:0000313" key="4">
    <source>
        <dbReference type="EMBL" id="KAK3862549.1"/>
    </source>
</evidence>
<evidence type="ECO:0000313" key="5">
    <source>
        <dbReference type="Proteomes" id="UP001286313"/>
    </source>
</evidence>
<evidence type="ECO:0000256" key="2">
    <source>
        <dbReference type="SAM" id="SignalP"/>
    </source>
</evidence>
<dbReference type="GO" id="GO:0008061">
    <property type="term" value="F:chitin binding"/>
    <property type="evidence" value="ECO:0007669"/>
    <property type="project" value="InterPro"/>
</dbReference>
<dbReference type="EMBL" id="JAWQEG010004216">
    <property type="protein sequence ID" value="KAK3862549.1"/>
    <property type="molecule type" value="Genomic_DNA"/>
</dbReference>
<dbReference type="InterPro" id="IPR002557">
    <property type="entry name" value="Chitin-bd_dom"/>
</dbReference>
<dbReference type="Proteomes" id="UP001286313">
    <property type="component" value="Unassembled WGS sequence"/>
</dbReference>
<dbReference type="InterPro" id="IPR036508">
    <property type="entry name" value="Chitin-bd_dom_sf"/>
</dbReference>
<protein>
    <recommendedName>
        <fullName evidence="3">Chitin-binding type-2 domain-containing protein</fullName>
    </recommendedName>
</protein>
<dbReference type="AlphaFoldDB" id="A0AAE1EW97"/>
<feature type="domain" description="Chitin-binding type-2" evidence="3">
    <location>
        <begin position="89"/>
        <end position="154"/>
    </location>
</feature>
<dbReference type="SUPFAM" id="SSF57625">
    <property type="entry name" value="Invertebrate chitin-binding proteins"/>
    <property type="match status" value="1"/>
</dbReference>
<organism evidence="4 5">
    <name type="scientific">Petrolisthes cinctipes</name>
    <name type="common">Flat porcelain crab</name>
    <dbReference type="NCBI Taxonomy" id="88211"/>
    <lineage>
        <taxon>Eukaryota</taxon>
        <taxon>Metazoa</taxon>
        <taxon>Ecdysozoa</taxon>
        <taxon>Arthropoda</taxon>
        <taxon>Crustacea</taxon>
        <taxon>Multicrustacea</taxon>
        <taxon>Malacostraca</taxon>
        <taxon>Eumalacostraca</taxon>
        <taxon>Eucarida</taxon>
        <taxon>Decapoda</taxon>
        <taxon>Pleocyemata</taxon>
        <taxon>Anomura</taxon>
        <taxon>Galatheoidea</taxon>
        <taxon>Porcellanidae</taxon>
        <taxon>Petrolisthes</taxon>
    </lineage>
</organism>
<feature type="region of interest" description="Disordered" evidence="1">
    <location>
        <begin position="164"/>
        <end position="184"/>
    </location>
</feature>
<dbReference type="GO" id="GO:0005576">
    <property type="term" value="C:extracellular region"/>
    <property type="evidence" value="ECO:0007669"/>
    <property type="project" value="InterPro"/>
</dbReference>
<evidence type="ECO:0000256" key="1">
    <source>
        <dbReference type="SAM" id="MobiDB-lite"/>
    </source>
</evidence>
<comment type="caution">
    <text evidence="4">The sequence shown here is derived from an EMBL/GenBank/DDBJ whole genome shotgun (WGS) entry which is preliminary data.</text>
</comment>
<dbReference type="Gene3D" id="2.170.140.10">
    <property type="entry name" value="Chitin binding domain"/>
    <property type="match status" value="1"/>
</dbReference>
<dbReference type="SMART" id="SM00494">
    <property type="entry name" value="ChtBD2"/>
    <property type="match status" value="1"/>
</dbReference>
<sequence>MSGWWTLLLALALVLALSGALQVSEAKDVHGRGVDSGAPGRGVAELMKPHLRKIRRTSKMEEMWHHKRGRGSLKNARTAGGNSLTKPAQLACTEEGFFPQPGACHKFYRCVDLSGTKTRYAVFRFDCPFGTVFDDDLDICNHPWAVSNPPECAGAMANLPLPEPPGVDTAGGTPGTPGNMLPHI</sequence>
<feature type="signal peptide" evidence="2">
    <location>
        <begin position="1"/>
        <end position="26"/>
    </location>
</feature>
<name>A0AAE1EW97_PETCI</name>
<proteinExistence type="predicted"/>
<evidence type="ECO:0000259" key="3">
    <source>
        <dbReference type="PROSITE" id="PS50940"/>
    </source>
</evidence>
<keyword evidence="2" id="KW-0732">Signal</keyword>
<keyword evidence="5" id="KW-1185">Reference proteome</keyword>
<feature type="chain" id="PRO_5041931129" description="Chitin-binding type-2 domain-containing protein" evidence="2">
    <location>
        <begin position="27"/>
        <end position="184"/>
    </location>
</feature>
<dbReference type="PROSITE" id="PS50940">
    <property type="entry name" value="CHIT_BIND_II"/>
    <property type="match status" value="1"/>
</dbReference>
<accession>A0AAE1EW97</accession>